<reference evidence="3 4" key="1">
    <citation type="submission" date="2016-08" db="EMBL/GenBank/DDBJ databases">
        <title>Draft genome sequence of allopolyploid Zygosaccharomyces rouxii.</title>
        <authorList>
            <person name="Watanabe J."/>
            <person name="Uehara K."/>
            <person name="Mogi Y."/>
            <person name="Tsukioka Y."/>
        </authorList>
    </citation>
    <scope>NUCLEOTIDE SEQUENCE [LARGE SCALE GENOMIC DNA]</scope>
    <source>
        <strain evidence="3 4">NBRC 110957</strain>
    </source>
</reference>
<dbReference type="AlphaFoldDB" id="A0A1Q3AKE4"/>
<feature type="compositionally biased region" description="Basic and acidic residues" evidence="2">
    <location>
        <begin position="21"/>
        <end position="44"/>
    </location>
</feature>
<comment type="caution">
    <text evidence="3">The sequence shown here is derived from an EMBL/GenBank/DDBJ whole genome shotgun (WGS) entry which is preliminary data.</text>
</comment>
<organism evidence="3 4">
    <name type="scientific">Zygosaccharomyces rouxii</name>
    <dbReference type="NCBI Taxonomy" id="4956"/>
    <lineage>
        <taxon>Eukaryota</taxon>
        <taxon>Fungi</taxon>
        <taxon>Dikarya</taxon>
        <taxon>Ascomycota</taxon>
        <taxon>Saccharomycotina</taxon>
        <taxon>Saccharomycetes</taxon>
        <taxon>Saccharomycetales</taxon>
        <taxon>Saccharomycetaceae</taxon>
        <taxon>Zygosaccharomyces</taxon>
    </lineage>
</organism>
<feature type="compositionally biased region" description="Acidic residues" evidence="2">
    <location>
        <begin position="179"/>
        <end position="190"/>
    </location>
</feature>
<evidence type="ECO:0000256" key="1">
    <source>
        <dbReference type="SAM" id="Coils"/>
    </source>
</evidence>
<protein>
    <submittedName>
        <fullName evidence="3">Uncharacterized protein</fullName>
    </submittedName>
</protein>
<keyword evidence="1" id="KW-0175">Coiled coil</keyword>
<feature type="compositionally biased region" description="Low complexity" evidence="2">
    <location>
        <begin position="1"/>
        <end position="16"/>
    </location>
</feature>
<evidence type="ECO:0000313" key="4">
    <source>
        <dbReference type="Proteomes" id="UP000187013"/>
    </source>
</evidence>
<dbReference type="OrthoDB" id="10317446at2759"/>
<feature type="region of interest" description="Disordered" evidence="2">
    <location>
        <begin position="171"/>
        <end position="203"/>
    </location>
</feature>
<feature type="compositionally biased region" description="Polar residues" evidence="2">
    <location>
        <begin position="53"/>
        <end position="62"/>
    </location>
</feature>
<feature type="coiled-coil region" evidence="1">
    <location>
        <begin position="72"/>
        <end position="113"/>
    </location>
</feature>
<accession>A0A1Q3AKE4</accession>
<gene>
    <name evidence="3" type="ORF">ZYGR_0BA00870</name>
</gene>
<name>A0A1Q3AKE4_ZYGRO</name>
<dbReference type="EMBL" id="BDGX01000053">
    <property type="protein sequence ID" value="GAV56181.1"/>
    <property type="molecule type" value="Genomic_DNA"/>
</dbReference>
<evidence type="ECO:0000313" key="3">
    <source>
        <dbReference type="EMBL" id="GAV56181.1"/>
    </source>
</evidence>
<dbReference type="Proteomes" id="UP000187013">
    <property type="component" value="Unassembled WGS sequence"/>
</dbReference>
<feature type="region of interest" description="Disordered" evidence="2">
    <location>
        <begin position="1"/>
        <end position="72"/>
    </location>
</feature>
<sequence length="203" mass="23191">MDATLSASTSSSSKSSPMRNRKMELHRLSIAEKPRLSQDTDSPRKTGGINLSLDLQRSNTDDAGSDRDDREHEQLLYALASKKRHISELEQELKTAKKDLKELEEQWKSHAASKQPTSSLQHWHNKLQRSVEGGGLLQSLVNKFSELTQADGARDEEAEFDKWQDRKQEGFYLKNKPDYDDDEEVEEEETGGTLVGQEKTFRR</sequence>
<proteinExistence type="predicted"/>
<evidence type="ECO:0000256" key="2">
    <source>
        <dbReference type="SAM" id="MobiDB-lite"/>
    </source>
</evidence>